<protein>
    <recommendedName>
        <fullName evidence="2">ATP-grasp domain-containing protein</fullName>
    </recommendedName>
</protein>
<keyword evidence="1" id="KW-0547">Nucleotide-binding</keyword>
<proteinExistence type="predicted"/>
<comment type="caution">
    <text evidence="3">The sequence shown here is derived from an EMBL/GenBank/DDBJ whole genome shotgun (WGS) entry which is preliminary data.</text>
</comment>
<dbReference type="AlphaFoldDB" id="A0A921GGY8"/>
<evidence type="ECO:0000313" key="3">
    <source>
        <dbReference type="EMBL" id="HJF45694.1"/>
    </source>
</evidence>
<feature type="domain" description="ATP-grasp" evidence="2">
    <location>
        <begin position="133"/>
        <end position="333"/>
    </location>
</feature>
<name>A0A921GGY8_9ACTN</name>
<gene>
    <name evidence="3" type="ORF">K8U72_07960</name>
</gene>
<dbReference type="SUPFAM" id="SSF56059">
    <property type="entry name" value="Glutathione synthetase ATP-binding domain-like"/>
    <property type="match status" value="1"/>
</dbReference>
<keyword evidence="1" id="KW-0067">ATP-binding</keyword>
<reference evidence="3" key="2">
    <citation type="submission" date="2021-09" db="EMBL/GenBank/DDBJ databases">
        <authorList>
            <person name="Gilroy R."/>
        </authorList>
    </citation>
    <scope>NUCLEOTIDE SEQUENCE</scope>
    <source>
        <strain evidence="3">CHK124-7917</strain>
    </source>
</reference>
<evidence type="ECO:0000256" key="1">
    <source>
        <dbReference type="PROSITE-ProRule" id="PRU00409"/>
    </source>
</evidence>
<dbReference type="GO" id="GO:0005524">
    <property type="term" value="F:ATP binding"/>
    <property type="evidence" value="ECO:0007669"/>
    <property type="project" value="UniProtKB-UniRule"/>
</dbReference>
<dbReference type="EMBL" id="DYWQ01000119">
    <property type="protein sequence ID" value="HJF45694.1"/>
    <property type="molecule type" value="Genomic_DNA"/>
</dbReference>
<organism evidence="3 4">
    <name type="scientific">Thermophilibacter provencensis</name>
    <dbReference type="NCBI Taxonomy" id="1852386"/>
    <lineage>
        <taxon>Bacteria</taxon>
        <taxon>Bacillati</taxon>
        <taxon>Actinomycetota</taxon>
        <taxon>Coriobacteriia</taxon>
        <taxon>Coriobacteriales</taxon>
        <taxon>Atopobiaceae</taxon>
        <taxon>Thermophilibacter</taxon>
    </lineage>
</organism>
<dbReference type="InterPro" id="IPR011761">
    <property type="entry name" value="ATP-grasp"/>
</dbReference>
<evidence type="ECO:0000259" key="2">
    <source>
        <dbReference type="PROSITE" id="PS50975"/>
    </source>
</evidence>
<sequence length="415" mass="47267">MDRITEEELAGRLTPIVLGGDILAYSYARCFHEAYGVITTVYSGVDVKVTSSSRFVDYHVEPVMSEGEDAIVALLRDLGARLSGEGRVALLLGSADWHVRIISRHKEELEQWFVVPYNDFALLDDITQKGRFYELCEELGMAYPKTWSFDCARGELPLDPRELPYPLVAKPSNSARYDLMDFPGKEKVYEVHDPADLTRIFGLLRDAGYDRELVVQDFVPGEDDAIRSLTTYSDASGRLVAVSGGRVVLQDHSPARIGNPVCILLERCDQLVEDARRFCERVGYRGFANFDAKYDERDGTYKFFEVNVRPGANTWYMALGGVNFARLIVEDYVLGRELPYEEAYRDALYTLVPARVVRDFVSDDGLRERALGLIREGRAASPFDYAPDTIAHRFWAHLRSARQHEKFERYLGRRR</sequence>
<dbReference type="Proteomes" id="UP000697330">
    <property type="component" value="Unassembled WGS sequence"/>
</dbReference>
<dbReference type="Gene3D" id="3.30.470.20">
    <property type="entry name" value="ATP-grasp fold, B domain"/>
    <property type="match status" value="1"/>
</dbReference>
<accession>A0A921GGY8</accession>
<dbReference type="PROSITE" id="PS50975">
    <property type="entry name" value="ATP_GRASP"/>
    <property type="match status" value="1"/>
</dbReference>
<dbReference type="GO" id="GO:0046872">
    <property type="term" value="F:metal ion binding"/>
    <property type="evidence" value="ECO:0007669"/>
    <property type="project" value="InterPro"/>
</dbReference>
<reference evidence="3" key="1">
    <citation type="journal article" date="2021" name="PeerJ">
        <title>Extensive microbial diversity within the chicken gut microbiome revealed by metagenomics and culture.</title>
        <authorList>
            <person name="Gilroy R."/>
            <person name="Ravi A."/>
            <person name="Getino M."/>
            <person name="Pursley I."/>
            <person name="Horton D.L."/>
            <person name="Alikhan N.F."/>
            <person name="Baker D."/>
            <person name="Gharbi K."/>
            <person name="Hall N."/>
            <person name="Watson M."/>
            <person name="Adriaenssens E.M."/>
            <person name="Foster-Nyarko E."/>
            <person name="Jarju S."/>
            <person name="Secka A."/>
            <person name="Antonio M."/>
            <person name="Oren A."/>
            <person name="Chaudhuri R.R."/>
            <person name="La Ragione R."/>
            <person name="Hildebrand F."/>
            <person name="Pallen M.J."/>
        </authorList>
    </citation>
    <scope>NUCLEOTIDE SEQUENCE</scope>
    <source>
        <strain evidence="3">CHK124-7917</strain>
    </source>
</reference>
<evidence type="ECO:0000313" key="4">
    <source>
        <dbReference type="Proteomes" id="UP000697330"/>
    </source>
</evidence>
<dbReference type="RefSeq" id="WP_274959405.1">
    <property type="nucleotide sequence ID" value="NZ_DYWQ01000119.1"/>
</dbReference>